<protein>
    <submittedName>
        <fullName evidence="2">Uncharacterized protein</fullName>
    </submittedName>
</protein>
<evidence type="ECO:0000256" key="1">
    <source>
        <dbReference type="SAM" id="SignalP"/>
    </source>
</evidence>
<name>A0A1I4YIE2_CHROL</name>
<feature type="signal peptide" evidence="1">
    <location>
        <begin position="1"/>
        <end position="23"/>
    </location>
</feature>
<sequence length="150" mass="17132">MIAIKKIITVAAVLASMAMHSQARSYIFYFNGKKLKREVAKQPEKVYTVTLFSAYGEKLNFKVSENQISEQKIPGMLFFKGKSENGSRIISFTLRHDKISGSFSDNGKEVYFEPTKRRNYYKSYEIQGVKAGQENDEVKDAPIPKTSDRK</sequence>
<dbReference type="AlphaFoldDB" id="A0A1I4YIE2"/>
<keyword evidence="3" id="KW-1185">Reference proteome</keyword>
<dbReference type="EMBL" id="FOVD01000003">
    <property type="protein sequence ID" value="SFN37801.1"/>
    <property type="molecule type" value="Genomic_DNA"/>
</dbReference>
<feature type="chain" id="PRO_5011630412" evidence="1">
    <location>
        <begin position="24"/>
        <end position="150"/>
    </location>
</feature>
<dbReference type="Proteomes" id="UP000198769">
    <property type="component" value="Unassembled WGS sequence"/>
</dbReference>
<reference evidence="3" key="1">
    <citation type="submission" date="2016-10" db="EMBL/GenBank/DDBJ databases">
        <authorList>
            <person name="Varghese N."/>
            <person name="Submissions S."/>
        </authorList>
    </citation>
    <scope>NUCLEOTIDE SEQUENCE [LARGE SCALE GENOMIC DNA]</scope>
    <source>
        <strain evidence="3">DSM 25575</strain>
    </source>
</reference>
<dbReference type="RefSeq" id="WP_090024680.1">
    <property type="nucleotide sequence ID" value="NZ_FOVD01000003.1"/>
</dbReference>
<accession>A0A1I4YIE2</accession>
<organism evidence="2 3">
    <name type="scientific">Chryseobacterium oleae</name>
    <dbReference type="NCBI Taxonomy" id="491207"/>
    <lineage>
        <taxon>Bacteria</taxon>
        <taxon>Pseudomonadati</taxon>
        <taxon>Bacteroidota</taxon>
        <taxon>Flavobacteriia</taxon>
        <taxon>Flavobacteriales</taxon>
        <taxon>Weeksellaceae</taxon>
        <taxon>Chryseobacterium group</taxon>
        <taxon>Chryseobacterium</taxon>
    </lineage>
</organism>
<evidence type="ECO:0000313" key="3">
    <source>
        <dbReference type="Proteomes" id="UP000198769"/>
    </source>
</evidence>
<proteinExistence type="predicted"/>
<dbReference type="OrthoDB" id="1259860at2"/>
<keyword evidence="1" id="KW-0732">Signal</keyword>
<evidence type="ECO:0000313" key="2">
    <source>
        <dbReference type="EMBL" id="SFN37801.1"/>
    </source>
</evidence>
<gene>
    <name evidence="2" type="ORF">SAMN05421594_2443</name>
</gene>